<name>A0ABQ9YLW7_9EUKA</name>
<feature type="region of interest" description="Disordered" evidence="1">
    <location>
        <begin position="111"/>
        <end position="130"/>
    </location>
</feature>
<sequence>MNGKAQARRAARQTILEKRREVEQIELNLKNQGRLLPPPTKLKPKAIPQRVIPSQISLSPFIAHQGPSPPPIPGSQASDRSTGRLLPNKTKTLKNAKQSVISPRLARTVSNFPQNSKDLHSQTSSTNSDYQSIQFRMQPAAERMKGIMSIKPLRQQAIREKISTQRNLNKTHAGILPRQVPDGPAVFAPFPEPTGTISPVQNLVQTIQEGGTPHARRSINFGQYSQMKALLDAESIVEAIPTILSSKGEAQPDDLSLIGDSYYNKSPRPTQTPLSQLPSNEIPTFSISPQIVHPTNSTLSPTSSSESIGQHQQPTLATQPSVFVLTTKPAVQDPPAQSDDSVKTLSTNQTSVLSTQSSEKSLPDRSSLQSPSATDSVHTQHATPHPTPSLDTLSVLDLQPPIDTDSPQTMGRVRQLPTDTHRTPLPMSIAKSSMDSNVNSPLHAVPYQKNTTTTQRGRKKLTQTMAEMLDLVPYSLMRCVLPPHYNDHPSYVPSFLQLLHQLIPQSTPKLSFRDLDMTNTPPGSPSPRDDTETDHAKPKPAKLCSYPRHFGSNSLPLTPSKKDPLLSSVQNVAHANSLILAHPLSHSVVFSTEDPFHKLGNAGMRILESILNRESETSTSKHDSTDEPSDDSDSSDQLGNEWDDDDAQHRPQSREWDEDRGRRGHSSIKSPSPNEDDTRPPSPLEGFPSADTRASIVDSFPQNPSKIPSFAPSRFNSLPATPPLESSRSLVQIANDRQRSHQPTHPTTRSPRRNKNSLYLEDSLRLDENGCLVVAYRSSNPQQSNHQDTPQTFNEFLLDTGDVLNTLMTSYKQLVLNSRDGSLQQEKQQKVIDNIPTMESVTTSRDESEWSVLFNAGFDQHPDPDEALPNLWRSTDYPTSLVTKHLSVLRSMTSLPITISTQSQLQSSLSVSPVVTDSVRLSTEAETRWLIPVHWPGDDEIELNARGWGCVEQADSWIGCVTSNLLPPRQPIHSEPLRPHSINSIRSRLILHVHSHTHHTTFPTIVKPEPNIRSYLLQSSLSRLSRQSLHWVQNGERVSVYDSLRFLRGAVPSVPRLRLSTLHTHPENSLYERTIRPLDGENASYANRSGLGRSSRHGSARQGDSSDDDSTDRGRSSDEGELQVTVQFFGQSPSNLDNDDELSPPVQDTPVFSKDSIGIGLTDRSGTTSRREIYSSLRSTLISEQSDQKDSQKITKPKDFVPIQAEDQSASETPISHATTPTSDLISTQSEEDTLSPSPASLAQPTPPQTNNSDSFTQDSKSDIHHHSHNTIDDLDEPSRSPTPKAVEPPTSQPAETEGKKRRFVLGQIHVKRQSSPPPSQSPEIPTEPSSARKTLPPPANDSKQPPHVSPPDPAQTKPRSDSEISTNSPDNAPTEIVPKRRKMDLSAIRLSKKKSEETFQTPPSPIPKPTSVNASAKPSSKPPLKQASRPSTPSTPKPSSRPSTPATPKPSSRPSTPGTPKTKTLQKKQSLPIINPATQSPPHPTTKAKPRPIISASKDSSHSVPVRSDSQPLSPLATNEPDTQQQDNTAFEITLGKPKKSPSEKPVLWSEKHQTEATDAPLSKRPNAPNERLRNKPQAKEPSLVRKNSQSSIKQAPQRSSAKAVSRRSQSPAPQVPGTPIDREQALLKEMQRMSRITNKPHILNMIKRTLLASDPTLSLKVEVAMNDKVNKMDSGGHFLIVSPSKDLVRCTGVCVMTEEGELESVIALKSSMPERITLSQIQFCLHFEGGNRTFSVQPVNTLTPSTDVIVLHPPRNPSRSQH</sequence>
<feature type="region of interest" description="Disordered" evidence="1">
    <location>
        <begin position="1206"/>
        <end position="1622"/>
    </location>
</feature>
<feature type="region of interest" description="Disordered" evidence="1">
    <location>
        <begin position="1181"/>
        <end position="1200"/>
    </location>
</feature>
<dbReference type="InterPro" id="IPR014797">
    <property type="entry name" value="CKK_CAMSAP"/>
</dbReference>
<feature type="region of interest" description="Disordered" evidence="1">
    <location>
        <begin position="614"/>
        <end position="756"/>
    </location>
</feature>
<dbReference type="Proteomes" id="UP001281761">
    <property type="component" value="Unassembled WGS sequence"/>
</dbReference>
<feature type="compositionally biased region" description="Basic and acidic residues" evidence="1">
    <location>
        <begin position="527"/>
        <end position="537"/>
    </location>
</feature>
<accession>A0ABQ9YLW7</accession>
<feature type="compositionally biased region" description="Polar residues" evidence="1">
    <location>
        <begin position="1206"/>
        <end position="1259"/>
    </location>
</feature>
<dbReference type="PROSITE" id="PS51508">
    <property type="entry name" value="CKK"/>
    <property type="match status" value="1"/>
</dbReference>
<feature type="compositionally biased region" description="Polar residues" evidence="1">
    <location>
        <begin position="343"/>
        <end position="382"/>
    </location>
</feature>
<feature type="compositionally biased region" description="Basic and acidic residues" evidence="1">
    <location>
        <begin position="614"/>
        <end position="625"/>
    </location>
</feature>
<evidence type="ECO:0000259" key="2">
    <source>
        <dbReference type="PROSITE" id="PS51508"/>
    </source>
</evidence>
<evidence type="ECO:0000313" key="3">
    <source>
        <dbReference type="EMBL" id="KAK2964756.1"/>
    </source>
</evidence>
<reference evidence="3 4" key="1">
    <citation type="journal article" date="2022" name="bioRxiv">
        <title>Genomics of Preaxostyla Flagellates Illuminates Evolutionary Transitions and the Path Towards Mitochondrial Loss.</title>
        <authorList>
            <person name="Novak L.V.F."/>
            <person name="Treitli S.C."/>
            <person name="Pyrih J."/>
            <person name="Halakuc P."/>
            <person name="Pipaliya S.V."/>
            <person name="Vacek V."/>
            <person name="Brzon O."/>
            <person name="Soukal P."/>
            <person name="Eme L."/>
            <person name="Dacks J.B."/>
            <person name="Karnkowska A."/>
            <person name="Elias M."/>
            <person name="Hampl V."/>
        </authorList>
    </citation>
    <scope>NUCLEOTIDE SEQUENCE [LARGE SCALE GENOMIC DNA]</scope>
    <source>
        <strain evidence="3">NAU3</strain>
        <tissue evidence="3">Gut</tissue>
    </source>
</reference>
<dbReference type="InterPro" id="IPR038209">
    <property type="entry name" value="CKK_dom_sf"/>
</dbReference>
<dbReference type="EMBL" id="JARBJD010000001">
    <property type="protein sequence ID" value="KAK2964756.1"/>
    <property type="molecule type" value="Genomic_DNA"/>
</dbReference>
<feature type="compositionally biased region" description="Polar residues" evidence="1">
    <location>
        <begin position="714"/>
        <end position="732"/>
    </location>
</feature>
<evidence type="ECO:0000313" key="4">
    <source>
        <dbReference type="Proteomes" id="UP001281761"/>
    </source>
</evidence>
<gene>
    <name evidence="3" type="ORF">BLNAU_56</name>
</gene>
<feature type="region of interest" description="Disordered" evidence="1">
    <location>
        <begin position="27"/>
        <end position="47"/>
    </location>
</feature>
<comment type="caution">
    <text evidence="3">The sequence shown here is derived from an EMBL/GenBank/DDBJ whole genome shotgun (WGS) entry which is preliminary data.</text>
</comment>
<evidence type="ECO:0000256" key="1">
    <source>
        <dbReference type="SAM" id="MobiDB-lite"/>
    </source>
</evidence>
<feature type="region of interest" description="Disordered" evidence="1">
    <location>
        <begin position="60"/>
        <end position="86"/>
    </location>
</feature>
<feature type="region of interest" description="Disordered" evidence="1">
    <location>
        <begin position="331"/>
        <end position="394"/>
    </location>
</feature>
<feature type="compositionally biased region" description="Basic and acidic residues" evidence="1">
    <location>
        <begin position="1186"/>
        <end position="1199"/>
    </location>
</feature>
<feature type="region of interest" description="Disordered" evidence="1">
    <location>
        <begin position="510"/>
        <end position="549"/>
    </location>
</feature>
<feature type="region of interest" description="Disordered" evidence="1">
    <location>
        <begin position="1081"/>
        <end position="1171"/>
    </location>
</feature>
<feature type="compositionally biased region" description="Low complexity" evidence="1">
    <location>
        <begin position="1429"/>
        <end position="1464"/>
    </location>
</feature>
<dbReference type="Gene3D" id="3.10.20.360">
    <property type="entry name" value="CKK domain"/>
    <property type="match status" value="1"/>
</dbReference>
<feature type="compositionally biased region" description="Basic and acidic residues" evidence="1">
    <location>
        <begin position="647"/>
        <end position="661"/>
    </location>
</feature>
<feature type="compositionally biased region" description="Polar residues" evidence="1">
    <location>
        <begin position="1124"/>
        <end position="1136"/>
    </location>
</feature>
<feature type="compositionally biased region" description="Polar residues" evidence="1">
    <location>
        <begin position="1509"/>
        <end position="1532"/>
    </location>
</feature>
<feature type="region of interest" description="Disordered" evidence="1">
    <location>
        <begin position="249"/>
        <end position="316"/>
    </location>
</feature>
<feature type="domain" description="CKK" evidence="2">
    <location>
        <begin position="1628"/>
        <end position="1764"/>
    </location>
</feature>
<keyword evidence="4" id="KW-1185">Reference proteome</keyword>
<feature type="compositionally biased region" description="Polar residues" evidence="1">
    <location>
        <begin position="1587"/>
        <end position="1614"/>
    </location>
</feature>
<protein>
    <recommendedName>
        <fullName evidence="2">CKK domain-containing protein</fullName>
    </recommendedName>
</protein>
<feature type="compositionally biased region" description="Low complexity" evidence="1">
    <location>
        <begin position="295"/>
        <end position="307"/>
    </location>
</feature>
<proteinExistence type="predicted"/>
<feature type="compositionally biased region" description="Polar residues" evidence="1">
    <location>
        <begin position="263"/>
        <end position="289"/>
    </location>
</feature>
<organism evidence="3 4">
    <name type="scientific">Blattamonas nauphoetae</name>
    <dbReference type="NCBI Taxonomy" id="2049346"/>
    <lineage>
        <taxon>Eukaryota</taxon>
        <taxon>Metamonada</taxon>
        <taxon>Preaxostyla</taxon>
        <taxon>Oxymonadida</taxon>
        <taxon>Blattamonas</taxon>
    </lineage>
</organism>